<feature type="region of interest" description="Disordered" evidence="2">
    <location>
        <begin position="187"/>
        <end position="208"/>
    </location>
</feature>
<dbReference type="EMBL" id="RPEM01000024">
    <property type="protein sequence ID" value="TGD41468.1"/>
    <property type="molecule type" value="Genomic_DNA"/>
</dbReference>
<reference evidence="4 5" key="1">
    <citation type="submission" date="2018-11" db="EMBL/GenBank/DDBJ databases">
        <title>Tabrizicola sp. isolated from sediment of alpine lake.</title>
        <authorList>
            <person name="Liu Z."/>
        </authorList>
    </citation>
    <scope>NUCLEOTIDE SEQUENCE [LARGE SCALE GENOMIC DNA]</scope>
    <source>
        <strain evidence="4 5">DRYC-M-16</strain>
    </source>
</reference>
<proteinExistence type="predicted"/>
<evidence type="ECO:0000256" key="3">
    <source>
        <dbReference type="SAM" id="Phobius"/>
    </source>
</evidence>
<sequence>MIGDSMELADLLGWVAVLFTLTAFSMRTMLPLRAAAIGANFCFIGFGYLEGAFPILTLHAILLPCNMTRLRQIILANRELDRKIENGRQVEMASVCRLTRHESEYTDGVEVVASVDQGSNEIALGLSAARPRKNEAQEVADLRSEVAVLRKQLQQLKLDQAMLKNTATITALLVPADAQLEAAGQMLVHGQRQGQADAQESPSSRGMS</sequence>
<name>A0ABY2KK39_9RHOB</name>
<evidence type="ECO:0000313" key="4">
    <source>
        <dbReference type="EMBL" id="TGD41468.1"/>
    </source>
</evidence>
<organism evidence="4 5">
    <name type="scientific">Pseudotabrizicola sediminis</name>
    <dbReference type="NCBI Taxonomy" id="2486418"/>
    <lineage>
        <taxon>Bacteria</taxon>
        <taxon>Pseudomonadati</taxon>
        <taxon>Pseudomonadota</taxon>
        <taxon>Alphaproteobacteria</taxon>
        <taxon>Rhodobacterales</taxon>
        <taxon>Paracoccaceae</taxon>
        <taxon>Pseudotabrizicola</taxon>
    </lineage>
</organism>
<keyword evidence="3" id="KW-0472">Membrane</keyword>
<accession>A0ABY2KK39</accession>
<protein>
    <submittedName>
        <fullName evidence="4">Uncharacterized protein</fullName>
    </submittedName>
</protein>
<keyword evidence="3" id="KW-0812">Transmembrane</keyword>
<dbReference type="Proteomes" id="UP000297741">
    <property type="component" value="Unassembled WGS sequence"/>
</dbReference>
<feature type="coiled-coil region" evidence="1">
    <location>
        <begin position="132"/>
        <end position="166"/>
    </location>
</feature>
<evidence type="ECO:0000256" key="2">
    <source>
        <dbReference type="SAM" id="MobiDB-lite"/>
    </source>
</evidence>
<feature type="compositionally biased region" description="Polar residues" evidence="2">
    <location>
        <begin position="192"/>
        <end position="208"/>
    </location>
</feature>
<comment type="caution">
    <text evidence="4">The sequence shown here is derived from an EMBL/GenBank/DDBJ whole genome shotgun (WGS) entry which is preliminary data.</text>
</comment>
<keyword evidence="3" id="KW-1133">Transmembrane helix</keyword>
<evidence type="ECO:0000313" key="5">
    <source>
        <dbReference type="Proteomes" id="UP000297741"/>
    </source>
</evidence>
<keyword evidence="5" id="KW-1185">Reference proteome</keyword>
<feature type="transmembrane region" description="Helical" evidence="3">
    <location>
        <begin position="37"/>
        <end position="62"/>
    </location>
</feature>
<evidence type="ECO:0000256" key="1">
    <source>
        <dbReference type="SAM" id="Coils"/>
    </source>
</evidence>
<feature type="transmembrane region" description="Helical" evidence="3">
    <location>
        <begin position="12"/>
        <end position="30"/>
    </location>
</feature>
<keyword evidence="1" id="KW-0175">Coiled coil</keyword>
<gene>
    <name evidence="4" type="ORF">EEB11_18535</name>
</gene>